<dbReference type="EC" id="3.2.1.86" evidence="7"/>
<dbReference type="InterPro" id="IPR033132">
    <property type="entry name" value="GH_1_N_CS"/>
</dbReference>
<evidence type="ECO:0000256" key="6">
    <source>
        <dbReference type="RuleBase" id="RU004468"/>
    </source>
</evidence>
<evidence type="ECO:0000313" key="7">
    <source>
        <dbReference type="EMBL" id="QNN75024.1"/>
    </source>
</evidence>
<feature type="active site" description="Nucleophile" evidence="4">
    <location>
        <position position="381"/>
    </location>
</feature>
<evidence type="ECO:0000256" key="5">
    <source>
        <dbReference type="RuleBase" id="RU003690"/>
    </source>
</evidence>
<dbReference type="PANTHER" id="PTHR10353:SF85">
    <property type="entry name" value="ARYL-PHOSPHO-BETA-D-GLUCOSIDASE BGLA"/>
    <property type="match status" value="1"/>
</dbReference>
<dbReference type="PRINTS" id="PR00131">
    <property type="entry name" value="GLHYDRLASE1"/>
</dbReference>
<dbReference type="PROSITE" id="PS00572">
    <property type="entry name" value="GLYCOSYL_HYDROL_F1_1"/>
    <property type="match status" value="1"/>
</dbReference>
<dbReference type="GO" id="GO:0005829">
    <property type="term" value="C:cytosol"/>
    <property type="evidence" value="ECO:0007669"/>
    <property type="project" value="TreeGrafter"/>
</dbReference>
<evidence type="ECO:0000256" key="3">
    <source>
        <dbReference type="ARBA" id="ARBA00023295"/>
    </source>
</evidence>
<gene>
    <name evidence="7" type="ORF">H9L19_06465</name>
</gene>
<dbReference type="NCBIfam" id="NF007154">
    <property type="entry name" value="PRK09589.1"/>
    <property type="match status" value="1"/>
</dbReference>
<dbReference type="PANTHER" id="PTHR10353">
    <property type="entry name" value="GLYCOSYL HYDROLASE"/>
    <property type="match status" value="1"/>
</dbReference>
<dbReference type="FunFam" id="3.20.20.80:FF:000004">
    <property type="entry name" value="Beta-glucosidase 6-phospho-beta-glucosidase"/>
    <property type="match status" value="1"/>
</dbReference>
<dbReference type="InterPro" id="IPR018120">
    <property type="entry name" value="Glyco_hydro_1_AS"/>
</dbReference>
<dbReference type="SUPFAM" id="SSF51445">
    <property type="entry name" value="(Trans)glycosidases"/>
    <property type="match status" value="1"/>
</dbReference>
<dbReference type="Pfam" id="PF00232">
    <property type="entry name" value="Glyco_hydro_1"/>
    <property type="match status" value="1"/>
</dbReference>
<dbReference type="AlphaFoldDB" id="A0A7G9T4J9"/>
<dbReference type="RefSeq" id="WP_187528859.1">
    <property type="nucleotide sequence ID" value="NZ_CP060724.1"/>
</dbReference>
<sequence length="484" mass="56399">MRTEYQMPDDFLWGVAVAAHQLEGAWDIDGKGVSIADVMLAGENKKIQTGGRRVVTDDVLPNGNYPNHRGIDFYHTYPKDFKLLAELGIKAFRTSIAWTRIFPNGDESEPNEAGLKFYDDMIDDMLRHEIEPVLTMSHFEMPYHLVKTYGGWRNRKLIDFWLNFAEVVLRRYGDRVTYWMTFNEINNQMAWQDSHPMLQNSGLKDYPSDQAERLMYQASHYELVASALTTKLAHEINTELQIGCMIAFNPVYPATSKPEDIMMAERAMQNRYYWGEVHATGKYPNWLLSYWQHKDLAIDYTDEDLTIIAEYPVDFVGFSYYMSWTVTDTGDEWLFYDEEKNHGDNPYLQKSDWGWQIDPVGVRYAMNWMWDRWHKPMFIVENGFGAYDQLQTDGSVHDDYRIAYFRDHIKAMKKAVVLDKIPLIGYCPWSGIDIVSASTGEMAKRYGFIYVDLDDLGHGTGMRYRKDSFAWYQQVIQSNGAVLD</sequence>
<dbReference type="KEGG" id="wdi:H9L19_06465"/>
<dbReference type="EMBL" id="CP060724">
    <property type="protein sequence ID" value="QNN75024.1"/>
    <property type="molecule type" value="Genomic_DNA"/>
</dbReference>
<name>A0A7G9T4J9_9LACO</name>
<protein>
    <submittedName>
        <fullName evidence="7">6-phospho-beta-glucosidase</fullName>
        <ecNumber evidence="7">3.2.1.86</ecNumber>
    </submittedName>
</protein>
<reference evidence="7 8" key="1">
    <citation type="submission" date="2020-08" db="EMBL/GenBank/DDBJ databases">
        <title>Genome sequence of Weissella diestrammenae KACC 16890T.</title>
        <authorList>
            <person name="Hyun D.-W."/>
            <person name="Bae J.-W."/>
        </authorList>
    </citation>
    <scope>NUCLEOTIDE SEQUENCE [LARGE SCALE GENOMIC DNA]</scope>
    <source>
        <strain evidence="7 8">KACC 16890</strain>
    </source>
</reference>
<dbReference type="Proteomes" id="UP000515800">
    <property type="component" value="Chromosome"/>
</dbReference>
<keyword evidence="3 6" id="KW-0326">Glycosidase</keyword>
<dbReference type="GO" id="GO:0008706">
    <property type="term" value="F:6-phospho-beta-glucosidase activity"/>
    <property type="evidence" value="ECO:0007669"/>
    <property type="project" value="UniProtKB-EC"/>
</dbReference>
<keyword evidence="2 6" id="KW-0378">Hydrolase</keyword>
<dbReference type="InterPro" id="IPR001360">
    <property type="entry name" value="Glyco_hydro_1"/>
</dbReference>
<evidence type="ECO:0000313" key="8">
    <source>
        <dbReference type="Proteomes" id="UP000515800"/>
    </source>
</evidence>
<accession>A0A7G9T4J9</accession>
<evidence type="ECO:0000256" key="4">
    <source>
        <dbReference type="PROSITE-ProRule" id="PRU10055"/>
    </source>
</evidence>
<evidence type="ECO:0000256" key="2">
    <source>
        <dbReference type="ARBA" id="ARBA00022801"/>
    </source>
</evidence>
<evidence type="ECO:0000256" key="1">
    <source>
        <dbReference type="ARBA" id="ARBA00010838"/>
    </source>
</evidence>
<dbReference type="GO" id="GO:0016052">
    <property type="term" value="P:carbohydrate catabolic process"/>
    <property type="evidence" value="ECO:0007669"/>
    <property type="project" value="TreeGrafter"/>
</dbReference>
<dbReference type="PROSITE" id="PS00653">
    <property type="entry name" value="GLYCOSYL_HYDROL_F1_2"/>
    <property type="match status" value="1"/>
</dbReference>
<organism evidence="7 8">
    <name type="scientific">Weissella diestrammenae</name>
    <dbReference type="NCBI Taxonomy" id="1162633"/>
    <lineage>
        <taxon>Bacteria</taxon>
        <taxon>Bacillati</taxon>
        <taxon>Bacillota</taxon>
        <taxon>Bacilli</taxon>
        <taxon>Lactobacillales</taxon>
        <taxon>Lactobacillaceae</taxon>
        <taxon>Weissella</taxon>
    </lineage>
</organism>
<dbReference type="InterPro" id="IPR017853">
    <property type="entry name" value="GH"/>
</dbReference>
<comment type="similarity">
    <text evidence="1 5">Belongs to the glycosyl hydrolase 1 family.</text>
</comment>
<dbReference type="Gene3D" id="3.20.20.80">
    <property type="entry name" value="Glycosidases"/>
    <property type="match status" value="1"/>
</dbReference>
<proteinExistence type="inferred from homology"/>
<keyword evidence="8" id="KW-1185">Reference proteome</keyword>